<organism evidence="1 2">
    <name type="scientific">Pyronema omphalodes (strain CBS 100304)</name>
    <name type="common">Pyronema confluens</name>
    <dbReference type="NCBI Taxonomy" id="1076935"/>
    <lineage>
        <taxon>Eukaryota</taxon>
        <taxon>Fungi</taxon>
        <taxon>Dikarya</taxon>
        <taxon>Ascomycota</taxon>
        <taxon>Pezizomycotina</taxon>
        <taxon>Pezizomycetes</taxon>
        <taxon>Pezizales</taxon>
        <taxon>Pyronemataceae</taxon>
        <taxon>Pyronema</taxon>
    </lineage>
</organism>
<accession>U4KXA0</accession>
<keyword evidence="2" id="KW-1185">Reference proteome</keyword>
<evidence type="ECO:0000313" key="1">
    <source>
        <dbReference type="EMBL" id="CCX06672.1"/>
    </source>
</evidence>
<dbReference type="AlphaFoldDB" id="U4KXA0"/>
<reference evidence="1 2" key="1">
    <citation type="journal article" date="2013" name="PLoS Genet.">
        <title>The genome and development-dependent transcriptomes of Pyronema confluens: a window into fungal evolution.</title>
        <authorList>
            <person name="Traeger S."/>
            <person name="Altegoer F."/>
            <person name="Freitag M."/>
            <person name="Gabaldon T."/>
            <person name="Kempken F."/>
            <person name="Kumar A."/>
            <person name="Marcet-Houben M."/>
            <person name="Poggeler S."/>
            <person name="Stajich J.E."/>
            <person name="Nowrousian M."/>
        </authorList>
    </citation>
    <scope>NUCLEOTIDE SEQUENCE [LARGE SCALE GENOMIC DNA]</scope>
    <source>
        <strain evidence="2">CBS 100304</strain>
        <tissue evidence="1">Vegetative mycelium</tissue>
    </source>
</reference>
<proteinExistence type="predicted"/>
<protein>
    <submittedName>
        <fullName evidence="1">Uncharacterized protein</fullName>
    </submittedName>
</protein>
<dbReference type="Proteomes" id="UP000018144">
    <property type="component" value="Unassembled WGS sequence"/>
</dbReference>
<gene>
    <name evidence="1" type="ORF">PCON_06259</name>
</gene>
<evidence type="ECO:0000313" key="2">
    <source>
        <dbReference type="Proteomes" id="UP000018144"/>
    </source>
</evidence>
<name>U4KXA0_PYROM</name>
<sequence length="57" mass="6695">MTLFQDTKHDIGHVRDNYPFPLPRALGYKHHFPPDIGDGRYSLRLRGPTSSLYRRRA</sequence>
<dbReference type="EMBL" id="HF935304">
    <property type="protein sequence ID" value="CCX06672.1"/>
    <property type="molecule type" value="Genomic_DNA"/>
</dbReference>